<dbReference type="AlphaFoldDB" id="A0ABD4SXC1"/>
<reference evidence="1 2" key="1">
    <citation type="journal article" date="2015" name="Genome Announc.">
        <title>Draft Genome Sequence of Filamentous Marine Cyanobacterium Lyngbya confervoides Strain BDU141951.</title>
        <authorList>
            <person name="Chandrababunaidu M.M."/>
            <person name="Sen D."/>
            <person name="Tripathy S."/>
        </authorList>
    </citation>
    <scope>NUCLEOTIDE SEQUENCE [LARGE SCALE GENOMIC DNA]</scope>
    <source>
        <strain evidence="1 2">BDU141951</strain>
    </source>
</reference>
<dbReference type="InterPro" id="IPR041881">
    <property type="entry name" value="PqqD_sf"/>
</dbReference>
<comment type="caution">
    <text evidence="1">The sequence shown here is derived from an EMBL/GenBank/DDBJ whole genome shotgun (WGS) entry which is preliminary data.</text>
</comment>
<accession>A0ABD4SXC1</accession>
<evidence type="ECO:0000313" key="1">
    <source>
        <dbReference type="EMBL" id="MCM1981264.1"/>
    </source>
</evidence>
<name>A0ABD4SXC1_9CYAN</name>
<dbReference type="Proteomes" id="UP000031561">
    <property type="component" value="Unassembled WGS sequence"/>
</dbReference>
<sequence>MTVLTPESKVVAAPNQVSSELAGESVILNLQTGLYYGLNEVGAYIWQAIQSPKTIAEICQAVMQEYDISTADCEADVQDLLKDLLAAKLVEVRPPGPEDAP</sequence>
<keyword evidence="2" id="KW-1185">Reference proteome</keyword>
<evidence type="ECO:0000313" key="2">
    <source>
        <dbReference type="Proteomes" id="UP000031561"/>
    </source>
</evidence>
<dbReference type="RefSeq" id="WP_166278483.1">
    <property type="nucleotide sequence ID" value="NZ_JTHE03000004.1"/>
</dbReference>
<dbReference type="Pfam" id="PF05402">
    <property type="entry name" value="PqqD"/>
    <property type="match status" value="1"/>
</dbReference>
<protein>
    <submittedName>
        <fullName evidence="1">PqqD family peptide modification chaperone</fullName>
    </submittedName>
</protein>
<dbReference type="Gene3D" id="1.10.10.1150">
    <property type="entry name" value="Coenzyme PQQ synthesis protein D (PqqD)"/>
    <property type="match status" value="1"/>
</dbReference>
<dbReference type="EMBL" id="JTHE03000004">
    <property type="protein sequence ID" value="MCM1981264.1"/>
    <property type="molecule type" value="Genomic_DNA"/>
</dbReference>
<gene>
    <name evidence="1" type="ORF">QQ91_0000245</name>
</gene>
<organism evidence="1 2">
    <name type="scientific">Lyngbya confervoides BDU141951</name>
    <dbReference type="NCBI Taxonomy" id="1574623"/>
    <lineage>
        <taxon>Bacteria</taxon>
        <taxon>Bacillati</taxon>
        <taxon>Cyanobacteriota</taxon>
        <taxon>Cyanophyceae</taxon>
        <taxon>Oscillatoriophycideae</taxon>
        <taxon>Oscillatoriales</taxon>
        <taxon>Microcoleaceae</taxon>
        <taxon>Lyngbya</taxon>
    </lineage>
</organism>
<dbReference type="InterPro" id="IPR008792">
    <property type="entry name" value="PQQD"/>
</dbReference>
<proteinExistence type="predicted"/>